<reference evidence="2 3" key="1">
    <citation type="submission" date="2018-12" db="EMBL/GenBank/DDBJ databases">
        <title>Draft genome sequence of Xylaria grammica IHI A82.</title>
        <authorList>
            <person name="Buettner E."/>
            <person name="Kellner H."/>
        </authorList>
    </citation>
    <scope>NUCLEOTIDE SEQUENCE [LARGE SCALE GENOMIC DNA]</scope>
    <source>
        <strain evidence="2 3">IHI A82</strain>
    </source>
</reference>
<protein>
    <recommendedName>
        <fullName evidence="4">Amine oxidase domain-containing protein</fullName>
    </recommendedName>
</protein>
<comment type="caution">
    <text evidence="2">The sequence shown here is derived from an EMBL/GenBank/DDBJ whole genome shotgun (WGS) entry which is preliminary data.</text>
</comment>
<name>A0A439DCX0_9PEZI</name>
<keyword evidence="3" id="KW-1185">Reference proteome</keyword>
<sequence>MRTVIVSLLVAWTACVISHPHDHQGRDESSSLDPAAFSAEDIIERDVVIVGGGSSGCYTAVSLRDLNKSVVVIEKKGVLGGHAETYVNPFTGYTTDIGVVIFHNIQVVLDYFAKFNTPLFELQSIISNQTYVDFTTGQTVDFQAPTAEAFGLALQSYAAQLERHPDIEVGFDNLDYPVDPDLLLSFGDFVEKYGLGDMVSQSFLVDQGYTPFLDISMLYIFKYMGKYQVRDYLDAPLLTTEHHNIQELYTKITQFLGPDALLNTNVIAMERKHLNKYPTESWGQRPIRVLVQTPSGPKLILAKALVTAAPPVVDGLTGFDLSREERGLFKKFRANGYYTGILNNTGLSQPLTAADPSQPYSLPVLPGLYNVRITPDGLTQVYYGSPSVLPDDEVKADIISRIQAVQRAQGIEANGVEPDWLIFSNHSPFNLMVSNDEIEAGFYKKLTALQGKRNTFYHGAAWQTQDSSVLWEFTNEYILPRLLEVLE</sequence>
<dbReference type="Gene3D" id="1.10.405.20">
    <property type="match status" value="1"/>
</dbReference>
<evidence type="ECO:0008006" key="4">
    <source>
        <dbReference type="Google" id="ProtNLM"/>
    </source>
</evidence>
<gene>
    <name evidence="2" type="ORF">EKO27_g2854</name>
</gene>
<dbReference type="Gene3D" id="3.50.50.60">
    <property type="entry name" value="FAD/NAD(P)-binding domain"/>
    <property type="match status" value="1"/>
</dbReference>
<dbReference type="Gene3D" id="3.30.70.1990">
    <property type="match status" value="1"/>
</dbReference>
<dbReference type="InterPro" id="IPR036188">
    <property type="entry name" value="FAD/NAD-bd_sf"/>
</dbReference>
<keyword evidence="1" id="KW-0732">Signal</keyword>
<dbReference type="SUPFAM" id="SSF51905">
    <property type="entry name" value="FAD/NAD(P)-binding domain"/>
    <property type="match status" value="1"/>
</dbReference>
<accession>A0A439DCX0</accession>
<dbReference type="Pfam" id="PF13450">
    <property type="entry name" value="NAD_binding_8"/>
    <property type="match status" value="1"/>
</dbReference>
<organism evidence="2 3">
    <name type="scientific">Xylaria grammica</name>
    <dbReference type="NCBI Taxonomy" id="363999"/>
    <lineage>
        <taxon>Eukaryota</taxon>
        <taxon>Fungi</taxon>
        <taxon>Dikarya</taxon>
        <taxon>Ascomycota</taxon>
        <taxon>Pezizomycotina</taxon>
        <taxon>Sordariomycetes</taxon>
        <taxon>Xylariomycetidae</taxon>
        <taxon>Xylariales</taxon>
        <taxon>Xylariaceae</taxon>
        <taxon>Xylaria</taxon>
    </lineage>
</organism>
<evidence type="ECO:0000256" key="1">
    <source>
        <dbReference type="SAM" id="SignalP"/>
    </source>
</evidence>
<proteinExistence type="predicted"/>
<dbReference type="STRING" id="363999.A0A439DCX0"/>
<dbReference type="AlphaFoldDB" id="A0A439DCX0"/>
<dbReference type="EMBL" id="RYZI01000056">
    <property type="protein sequence ID" value="RWA12250.1"/>
    <property type="molecule type" value="Genomic_DNA"/>
</dbReference>
<feature type="chain" id="PRO_5019421363" description="Amine oxidase domain-containing protein" evidence="1">
    <location>
        <begin position="19"/>
        <end position="487"/>
    </location>
</feature>
<dbReference type="Proteomes" id="UP000286045">
    <property type="component" value="Unassembled WGS sequence"/>
</dbReference>
<evidence type="ECO:0000313" key="3">
    <source>
        <dbReference type="Proteomes" id="UP000286045"/>
    </source>
</evidence>
<feature type="signal peptide" evidence="1">
    <location>
        <begin position="1"/>
        <end position="18"/>
    </location>
</feature>
<evidence type="ECO:0000313" key="2">
    <source>
        <dbReference type="EMBL" id="RWA12250.1"/>
    </source>
</evidence>
<dbReference type="PROSITE" id="PS51257">
    <property type="entry name" value="PROKAR_LIPOPROTEIN"/>
    <property type="match status" value="1"/>
</dbReference>